<keyword evidence="4 6" id="KW-0472">Membrane</keyword>
<reference evidence="7 8" key="2">
    <citation type="journal article" date="2017" name="Plant Pathol.">
        <title>Pathogenicity and virulence gene content of Xanthomonas strains infecting Araceae, formerly known as Xanthomonas axonopodis pv. dieffenbachiae.</title>
        <authorList>
            <person name="Constantin E.C."/>
            <person name="Haegeman A."/>
            <person name="Van Vaerenbergh J."/>
            <person name="Baeyen S."/>
            <person name="Van Malderghem C."/>
            <person name="Maes M."/>
            <person name="Cottyn B."/>
        </authorList>
    </citation>
    <scope>NUCLEOTIDE SEQUENCE [LARGE SCALE GENOMIC DNA]</scope>
    <source>
        <strain evidence="7 8">LMG 25940</strain>
    </source>
</reference>
<dbReference type="InterPro" id="IPR007688">
    <property type="entry name" value="Conjugal_tfr_TrbL/VirB6"/>
</dbReference>
<gene>
    <name evidence="7" type="ORF">IM53_006560</name>
</gene>
<feature type="compositionally biased region" description="Low complexity" evidence="5">
    <location>
        <begin position="316"/>
        <end position="333"/>
    </location>
</feature>
<reference evidence="7 8" key="1">
    <citation type="journal article" date="2016" name="Plant Pathol.">
        <title>Genetic characterization of strains named as Xanthomonas axonopodis pv. dieffenbachiae leads to a taxonomic revision of the X. axonopodis species complex.</title>
        <authorList>
            <person name="Constantin E.C."/>
            <person name="Cleenwerck I."/>
            <person name="Maes M."/>
            <person name="Baeyen S."/>
            <person name="Van Malderghem C."/>
            <person name="De Vos P."/>
            <person name="Cottyn B."/>
        </authorList>
    </citation>
    <scope>NUCLEOTIDE SEQUENCE [LARGE SCALE GENOMIC DNA]</scope>
    <source>
        <strain evidence="7 8">LMG 25940</strain>
    </source>
</reference>
<feature type="transmembrane region" description="Helical" evidence="6">
    <location>
        <begin position="220"/>
        <end position="242"/>
    </location>
</feature>
<comment type="subcellular location">
    <subcellularLocation>
        <location evidence="1">Membrane</location>
        <topology evidence="1">Multi-pass membrane protein</topology>
    </subcellularLocation>
</comment>
<organism evidence="7 8">
    <name type="scientific">Xanthomonas phaseoli pv. dieffenbachiae</name>
    <dbReference type="NCBI Taxonomy" id="92828"/>
    <lineage>
        <taxon>Bacteria</taxon>
        <taxon>Pseudomonadati</taxon>
        <taxon>Pseudomonadota</taxon>
        <taxon>Gammaproteobacteria</taxon>
        <taxon>Lysobacterales</taxon>
        <taxon>Lysobacteraceae</taxon>
        <taxon>Xanthomonas</taxon>
    </lineage>
</organism>
<sequence>MDSVFQGALSWLTPMADVGIGDYVFFKLINDYLNKEIDTFGMELIGRAMTWVSVIAMILVTLWVMIVGYRLATGQSRNSAMETMGKAAKIVFILSIATAVGSNGAMLHKTMTQNLDKEIHELFTGESGTSAADAIDENLGYTQLAMAAVDVVNIDSDDPEALQKKSNAMLLAGFGTASPAMAAGAMLLLFKFTMAFLVGVGPIFILALMFDATKDLFKKWLFYVIGTLFSMSMLSVVSAIVLKLATKVAIALWVAKGITGLMGNNTEGLSSQALQQGGIGLLLTTLIITMPTVAAALWQGSMGTFMAYSAFGSAGASSASPGPQGQPPGSYMPQRSGSDQSRPDTKQTQDVAPATQRVSGAQQSINQPQAPGSRGIASRGNDQII</sequence>
<feature type="transmembrane region" description="Helical" evidence="6">
    <location>
        <begin position="279"/>
        <end position="298"/>
    </location>
</feature>
<dbReference type="Proteomes" id="UP000050546">
    <property type="component" value="Unassembled WGS sequence"/>
</dbReference>
<dbReference type="Pfam" id="PF04610">
    <property type="entry name" value="TrbL"/>
    <property type="match status" value="1"/>
</dbReference>
<dbReference type="EMBL" id="JPYI02000036">
    <property type="protein sequence ID" value="OQP80722.1"/>
    <property type="molecule type" value="Genomic_DNA"/>
</dbReference>
<evidence type="ECO:0000256" key="1">
    <source>
        <dbReference type="ARBA" id="ARBA00004141"/>
    </source>
</evidence>
<evidence type="ECO:0000256" key="4">
    <source>
        <dbReference type="ARBA" id="ARBA00023136"/>
    </source>
</evidence>
<comment type="caution">
    <text evidence="7">The sequence shown here is derived from an EMBL/GenBank/DDBJ whole genome shotgun (WGS) entry which is preliminary data.</text>
</comment>
<name>A0A1V9HDN2_9XANT</name>
<dbReference type="GO" id="GO:0030255">
    <property type="term" value="P:protein secretion by the type IV secretion system"/>
    <property type="evidence" value="ECO:0007669"/>
    <property type="project" value="InterPro"/>
</dbReference>
<evidence type="ECO:0000256" key="5">
    <source>
        <dbReference type="SAM" id="MobiDB-lite"/>
    </source>
</evidence>
<feature type="compositionally biased region" description="Polar residues" evidence="5">
    <location>
        <begin position="348"/>
        <end position="370"/>
    </location>
</feature>
<protein>
    <submittedName>
        <fullName evidence="7">Type IV secretion system protein virB6</fullName>
    </submittedName>
</protein>
<dbReference type="AlphaFoldDB" id="A0A1V9HDN2"/>
<keyword evidence="2 6" id="KW-0812">Transmembrane</keyword>
<evidence type="ECO:0000256" key="6">
    <source>
        <dbReference type="SAM" id="Phobius"/>
    </source>
</evidence>
<dbReference type="RefSeq" id="WP_061112137.1">
    <property type="nucleotide sequence ID" value="NZ_JPYI02000036.1"/>
</dbReference>
<feature type="transmembrane region" description="Helical" evidence="6">
    <location>
        <begin position="90"/>
        <end position="108"/>
    </location>
</feature>
<dbReference type="STRING" id="1437877.GCA_001564415_00565"/>
<feature type="transmembrane region" description="Helical" evidence="6">
    <location>
        <begin position="48"/>
        <end position="69"/>
    </location>
</feature>
<evidence type="ECO:0000256" key="2">
    <source>
        <dbReference type="ARBA" id="ARBA00022692"/>
    </source>
</evidence>
<dbReference type="GO" id="GO:0016020">
    <property type="term" value="C:membrane"/>
    <property type="evidence" value="ECO:0007669"/>
    <property type="project" value="UniProtKB-SubCell"/>
</dbReference>
<evidence type="ECO:0000313" key="8">
    <source>
        <dbReference type="Proteomes" id="UP000050546"/>
    </source>
</evidence>
<feature type="transmembrane region" description="Helical" evidence="6">
    <location>
        <begin position="180"/>
        <end position="208"/>
    </location>
</feature>
<proteinExistence type="predicted"/>
<accession>A0A1V9HDN2</accession>
<keyword evidence="3 6" id="KW-1133">Transmembrane helix</keyword>
<feature type="region of interest" description="Disordered" evidence="5">
    <location>
        <begin position="316"/>
        <end position="385"/>
    </location>
</feature>
<evidence type="ECO:0000256" key="3">
    <source>
        <dbReference type="ARBA" id="ARBA00022989"/>
    </source>
</evidence>
<evidence type="ECO:0000313" key="7">
    <source>
        <dbReference type="EMBL" id="OQP80722.1"/>
    </source>
</evidence>